<evidence type="ECO:0000259" key="1">
    <source>
        <dbReference type="Pfam" id="PF00675"/>
    </source>
</evidence>
<dbReference type="InterPro" id="IPR011249">
    <property type="entry name" value="Metalloenz_LuxS/M16"/>
</dbReference>
<dbReference type="InterPro" id="IPR050361">
    <property type="entry name" value="MPP/UQCRC_Complex"/>
</dbReference>
<evidence type="ECO:0000313" key="3">
    <source>
        <dbReference type="EMBL" id="MBM0231814.1"/>
    </source>
</evidence>
<comment type="caution">
    <text evidence="3">The sequence shown here is derived from an EMBL/GenBank/DDBJ whole genome shotgun (WGS) entry which is preliminary data.</text>
</comment>
<protein>
    <submittedName>
        <fullName evidence="3">Insulinase family protein</fullName>
    </submittedName>
</protein>
<dbReference type="SUPFAM" id="SSF63411">
    <property type="entry name" value="LuxS/MPP-like metallohydrolase"/>
    <property type="match status" value="2"/>
</dbReference>
<dbReference type="RefSeq" id="WP_203174265.1">
    <property type="nucleotide sequence ID" value="NZ_JAEVHM010000024.1"/>
</dbReference>
<dbReference type="Proteomes" id="UP000601027">
    <property type="component" value="Unassembled WGS sequence"/>
</dbReference>
<keyword evidence="4" id="KW-1185">Reference proteome</keyword>
<evidence type="ECO:0000313" key="4">
    <source>
        <dbReference type="Proteomes" id="UP000601027"/>
    </source>
</evidence>
<dbReference type="PANTHER" id="PTHR11851:SF224">
    <property type="entry name" value="PROCESSING PROTEASE"/>
    <property type="match status" value="1"/>
</dbReference>
<organism evidence="3 4">
    <name type="scientific">Micromonospora parastrephiae</name>
    <dbReference type="NCBI Taxonomy" id="2806101"/>
    <lineage>
        <taxon>Bacteria</taxon>
        <taxon>Bacillati</taxon>
        <taxon>Actinomycetota</taxon>
        <taxon>Actinomycetes</taxon>
        <taxon>Micromonosporales</taxon>
        <taxon>Micromonosporaceae</taxon>
        <taxon>Micromonospora</taxon>
    </lineage>
</organism>
<dbReference type="Pfam" id="PF05193">
    <property type="entry name" value="Peptidase_M16_C"/>
    <property type="match status" value="1"/>
</dbReference>
<dbReference type="EMBL" id="JAEVHM010000024">
    <property type="protein sequence ID" value="MBM0231814.1"/>
    <property type="molecule type" value="Genomic_DNA"/>
</dbReference>
<dbReference type="InterPro" id="IPR011765">
    <property type="entry name" value="Pept_M16_N"/>
</dbReference>
<evidence type="ECO:0000259" key="2">
    <source>
        <dbReference type="Pfam" id="PF05193"/>
    </source>
</evidence>
<name>A0ABS1XRE9_9ACTN</name>
<gene>
    <name evidence="3" type="ORF">JNW91_08050</name>
</gene>
<accession>A0ABS1XRE9</accession>
<dbReference type="Pfam" id="PF00675">
    <property type="entry name" value="Peptidase_M16"/>
    <property type="match status" value="1"/>
</dbReference>
<reference evidence="3 4" key="1">
    <citation type="submission" date="2021-01" db="EMBL/GenBank/DDBJ databases">
        <title>Draft genome sequence of Micromonospora sp. strain STR1_7.</title>
        <authorList>
            <person name="Karlyshev A."/>
            <person name="Jawad R."/>
        </authorList>
    </citation>
    <scope>NUCLEOTIDE SEQUENCE [LARGE SCALE GENOMIC DNA]</scope>
    <source>
        <strain evidence="3 4">STR1-7</strain>
    </source>
</reference>
<proteinExistence type="predicted"/>
<sequence>MTLIADRPGPGAARPYRFPPVVRRAVAGGQVVAAHLPGQNLAVALLLLDAGAGREPNGKEGLGGVLAKALEEGTAQRDATTYALAIEALGTELVTGLDWDSFQVSVQVPVDRLTAAVQLLAEAVRTPRLDPADVQRVRDDEATALRMDWANPGPRADAALRADLFGAQNRWGRPMYGDPGSVAALDVEDVTVFHSEWFLRPGTLIVAGDLDRIDLDALAAAAFAGTGGGPAGRGGPIEVPLRTGRRIILVDRPGSVQSTLRLGHPSPHRSHPDHVPMTLAGTVLGGAFTSRLNHLIREVHGYTYGIRGEFASSRRFGRFAVSSGVQTAVTAPALVEAVGEITRTQAGGVTEDELAVARSWRAGQLSVELQSPRAIASALTTLVVHDLPDDYHAQLRAALLAADVDQVSAAAATHLHPDALSLVIEGDAAVIRDDLTAAALGDLIDHP</sequence>
<dbReference type="Gene3D" id="3.30.830.10">
    <property type="entry name" value="Metalloenzyme, LuxS/M16 peptidase-like"/>
    <property type="match status" value="2"/>
</dbReference>
<feature type="domain" description="Peptidase M16 N-terminal" evidence="1">
    <location>
        <begin position="31"/>
        <end position="165"/>
    </location>
</feature>
<dbReference type="InterPro" id="IPR007863">
    <property type="entry name" value="Peptidase_M16_C"/>
</dbReference>
<dbReference type="PANTHER" id="PTHR11851">
    <property type="entry name" value="METALLOPROTEASE"/>
    <property type="match status" value="1"/>
</dbReference>
<feature type="domain" description="Peptidase M16 C-terminal" evidence="2">
    <location>
        <begin position="185"/>
        <end position="358"/>
    </location>
</feature>